<name>A0A1B0AM30_9MUSC</name>
<proteinExistence type="predicted"/>
<dbReference type="PANTHER" id="PTHR46644:SF2">
    <property type="entry name" value="DNA REPAIR PROTEIN XRCC2"/>
    <property type="match status" value="1"/>
</dbReference>
<evidence type="ECO:0008006" key="3">
    <source>
        <dbReference type="Google" id="ProtNLM"/>
    </source>
</evidence>
<dbReference type="GO" id="GO:0005657">
    <property type="term" value="C:replication fork"/>
    <property type="evidence" value="ECO:0007669"/>
    <property type="project" value="InterPro"/>
</dbReference>
<accession>A0A1B0AM30</accession>
<evidence type="ECO:0000313" key="2">
    <source>
        <dbReference type="Proteomes" id="UP000092460"/>
    </source>
</evidence>
<dbReference type="PANTHER" id="PTHR46644">
    <property type="entry name" value="DNA REPAIR PROTEIN XRCC2"/>
    <property type="match status" value="1"/>
</dbReference>
<dbReference type="AlphaFoldDB" id="A0A1B0AM30"/>
<sequence length="277" mass="31837">MKILLFFSEVEKIIGPGIADDQRPGVCPGVHERRGRRSSIHTSGADERRDRRLVSANFWPELFLDDGLQSKSLVEISGANGSGKSVVLFQIMARAVLSDWPQDSCCEIIFIDLTHKFDVINFVNNHLKRTLTRTHETTLTPEDESKIIQKCLESITLLNCYSLSQFEIAFTELENLIWNNSNIGLLAIDGLDRFYWEDCHQHLQRMSTYYKKWVSKLQQLCEDHNLSCCFTVESCHLKTKAEIAINYELKITKDAGGLYKLNNRTFFTDENGINFFD</sequence>
<dbReference type="Gene3D" id="3.40.50.300">
    <property type="entry name" value="P-loop containing nucleotide triphosphate hydrolases"/>
    <property type="match status" value="1"/>
</dbReference>
<organism evidence="1 2">
    <name type="scientific">Glossina palpalis gambiensis</name>
    <dbReference type="NCBI Taxonomy" id="67801"/>
    <lineage>
        <taxon>Eukaryota</taxon>
        <taxon>Metazoa</taxon>
        <taxon>Ecdysozoa</taxon>
        <taxon>Arthropoda</taxon>
        <taxon>Hexapoda</taxon>
        <taxon>Insecta</taxon>
        <taxon>Pterygota</taxon>
        <taxon>Neoptera</taxon>
        <taxon>Endopterygota</taxon>
        <taxon>Diptera</taxon>
        <taxon>Brachycera</taxon>
        <taxon>Muscomorpha</taxon>
        <taxon>Hippoboscoidea</taxon>
        <taxon>Glossinidae</taxon>
        <taxon>Glossina</taxon>
    </lineage>
</organism>
<keyword evidence="2" id="KW-1185">Reference proteome</keyword>
<dbReference type="SUPFAM" id="SSF52540">
    <property type="entry name" value="P-loop containing nucleoside triphosphate hydrolases"/>
    <property type="match status" value="1"/>
</dbReference>
<dbReference type="GO" id="GO:0042148">
    <property type="term" value="P:DNA strand invasion"/>
    <property type="evidence" value="ECO:0007669"/>
    <property type="project" value="TreeGrafter"/>
</dbReference>
<dbReference type="GO" id="GO:0000400">
    <property type="term" value="F:four-way junction DNA binding"/>
    <property type="evidence" value="ECO:0007669"/>
    <property type="project" value="TreeGrafter"/>
</dbReference>
<evidence type="ECO:0000313" key="1">
    <source>
        <dbReference type="EnsemblMetazoa" id="GPPI001489-PA"/>
    </source>
</evidence>
<reference evidence="1" key="2">
    <citation type="submission" date="2020-05" db="UniProtKB">
        <authorList>
            <consortium name="EnsemblMetazoa"/>
        </authorList>
    </citation>
    <scope>IDENTIFICATION</scope>
    <source>
        <strain evidence="1">IAEA</strain>
    </source>
</reference>
<dbReference type="EMBL" id="JXJN01000315">
    <property type="status" value="NOT_ANNOTATED_CDS"/>
    <property type="molecule type" value="Genomic_DNA"/>
</dbReference>
<dbReference type="VEuPathDB" id="VectorBase:GPPI001489"/>
<dbReference type="EnsemblMetazoa" id="GPPI001489-RA">
    <property type="protein sequence ID" value="GPPI001489-PA"/>
    <property type="gene ID" value="GPPI001489"/>
</dbReference>
<dbReference type="GO" id="GO:0005813">
    <property type="term" value="C:centrosome"/>
    <property type="evidence" value="ECO:0007669"/>
    <property type="project" value="TreeGrafter"/>
</dbReference>
<protein>
    <recommendedName>
        <fullName evidence="3">DNA recombination and repair protein Rad51-like C-terminal domain-containing protein</fullName>
    </recommendedName>
</protein>
<dbReference type="InterPro" id="IPR027417">
    <property type="entry name" value="P-loop_NTPase"/>
</dbReference>
<dbReference type="Proteomes" id="UP000092460">
    <property type="component" value="Unassembled WGS sequence"/>
</dbReference>
<dbReference type="STRING" id="67801.A0A1B0AM30"/>
<dbReference type="GO" id="GO:0033063">
    <property type="term" value="C:Rad51B-Rad51C-Rad51D-XRCC2 complex"/>
    <property type="evidence" value="ECO:0007669"/>
    <property type="project" value="InterPro"/>
</dbReference>
<reference evidence="2" key="1">
    <citation type="submission" date="2015-01" db="EMBL/GenBank/DDBJ databases">
        <authorList>
            <person name="Aksoy S."/>
            <person name="Warren W."/>
            <person name="Wilson R.K."/>
        </authorList>
    </citation>
    <scope>NUCLEOTIDE SEQUENCE [LARGE SCALE GENOMIC DNA]</scope>
    <source>
        <strain evidence="2">IAEA</strain>
    </source>
</reference>
<dbReference type="GO" id="GO:0000724">
    <property type="term" value="P:double-strand break repair via homologous recombination"/>
    <property type="evidence" value="ECO:0007669"/>
    <property type="project" value="InterPro"/>
</dbReference>
<dbReference type="InterPro" id="IPR030547">
    <property type="entry name" value="XRCC2"/>
</dbReference>